<sequence length="143" mass="16034">MEAPQSLTDLPTRVWDDDEWKRIKLGYAARGMDEKWDVLVEGQVAYLHRSWTGFAVFEVTFSSVKGGWRISEALVESAQSRQRRGSHRYARVLLELVLSNVVLGEPAIDLRDEMVALLTSKPGNAEVPTAAIEQSVIGLRSYS</sequence>
<keyword evidence="2" id="KW-1185">Reference proteome</keyword>
<dbReference type="EMBL" id="QLMJ01000018">
    <property type="protein sequence ID" value="RAK29214.1"/>
    <property type="molecule type" value="Genomic_DNA"/>
</dbReference>
<dbReference type="AlphaFoldDB" id="A0A327Z7B1"/>
<gene>
    <name evidence="1" type="ORF">B0I29_1185</name>
</gene>
<protein>
    <submittedName>
        <fullName evidence="1">Uncharacterized protein</fullName>
    </submittedName>
</protein>
<proteinExistence type="predicted"/>
<evidence type="ECO:0000313" key="2">
    <source>
        <dbReference type="Proteomes" id="UP000249341"/>
    </source>
</evidence>
<organism evidence="1 2">
    <name type="scientific">Actinoplanes lutulentus</name>
    <dbReference type="NCBI Taxonomy" id="1287878"/>
    <lineage>
        <taxon>Bacteria</taxon>
        <taxon>Bacillati</taxon>
        <taxon>Actinomycetota</taxon>
        <taxon>Actinomycetes</taxon>
        <taxon>Micromonosporales</taxon>
        <taxon>Micromonosporaceae</taxon>
        <taxon>Actinoplanes</taxon>
    </lineage>
</organism>
<reference evidence="1 2" key="1">
    <citation type="submission" date="2018-06" db="EMBL/GenBank/DDBJ databases">
        <title>Genomic Encyclopedia of Type Strains, Phase III (KMG-III): the genomes of soil and plant-associated and newly described type strains.</title>
        <authorList>
            <person name="Whitman W."/>
        </authorList>
    </citation>
    <scope>NUCLEOTIDE SEQUENCE [LARGE SCALE GENOMIC DNA]</scope>
    <source>
        <strain evidence="1 2">CGMCC 4.7090</strain>
    </source>
</reference>
<name>A0A327Z7B1_9ACTN</name>
<evidence type="ECO:0000313" key="1">
    <source>
        <dbReference type="EMBL" id="RAK29214.1"/>
    </source>
</evidence>
<comment type="caution">
    <text evidence="1">The sequence shown here is derived from an EMBL/GenBank/DDBJ whole genome shotgun (WGS) entry which is preliminary data.</text>
</comment>
<dbReference type="Proteomes" id="UP000249341">
    <property type="component" value="Unassembled WGS sequence"/>
</dbReference>
<accession>A0A327Z7B1</accession>